<keyword evidence="2" id="KW-0472">Membrane</keyword>
<feature type="compositionally biased region" description="Polar residues" evidence="1">
    <location>
        <begin position="594"/>
        <end position="610"/>
    </location>
</feature>
<dbReference type="VEuPathDB" id="FungiDB:GMDG_08232"/>
<feature type="compositionally biased region" description="Polar residues" evidence="1">
    <location>
        <begin position="255"/>
        <end position="265"/>
    </location>
</feature>
<dbReference type="RefSeq" id="XP_024319508.1">
    <property type="nucleotide sequence ID" value="XM_024472966.1"/>
</dbReference>
<proteinExistence type="predicted"/>
<evidence type="ECO:0000313" key="3">
    <source>
        <dbReference type="EMBL" id="OAF54201.1"/>
    </source>
</evidence>
<evidence type="ECO:0000256" key="2">
    <source>
        <dbReference type="SAM" id="Phobius"/>
    </source>
</evidence>
<dbReference type="AlphaFoldDB" id="A0A176ZYU8"/>
<accession>A0A176ZYU8</accession>
<evidence type="ECO:0008006" key="4">
    <source>
        <dbReference type="Google" id="ProtNLM"/>
    </source>
</evidence>
<feature type="region of interest" description="Disordered" evidence="1">
    <location>
        <begin position="216"/>
        <end position="315"/>
    </location>
</feature>
<feature type="region of interest" description="Disordered" evidence="1">
    <location>
        <begin position="577"/>
        <end position="635"/>
    </location>
</feature>
<protein>
    <recommendedName>
        <fullName evidence="4">Retrotransposon gag domain-containing protein</fullName>
    </recommendedName>
</protein>
<keyword evidence="2" id="KW-1133">Transmembrane helix</keyword>
<feature type="compositionally biased region" description="Acidic residues" evidence="1">
    <location>
        <begin position="302"/>
        <end position="314"/>
    </location>
</feature>
<organism evidence="3">
    <name type="scientific">Pseudogymnoascus destructans</name>
    <dbReference type="NCBI Taxonomy" id="655981"/>
    <lineage>
        <taxon>Eukaryota</taxon>
        <taxon>Fungi</taxon>
        <taxon>Dikarya</taxon>
        <taxon>Ascomycota</taxon>
        <taxon>Pezizomycotina</taxon>
        <taxon>Leotiomycetes</taxon>
        <taxon>Thelebolales</taxon>
        <taxon>Thelebolaceae</taxon>
        <taxon>Pseudogymnoascus</taxon>
    </lineage>
</organism>
<dbReference type="Proteomes" id="UP000077154">
    <property type="component" value="Unassembled WGS sequence"/>
</dbReference>
<evidence type="ECO:0000256" key="1">
    <source>
        <dbReference type="SAM" id="MobiDB-lite"/>
    </source>
</evidence>
<reference evidence="3" key="1">
    <citation type="submission" date="2016-03" db="EMBL/GenBank/DDBJ databases">
        <title>Updated assembly of Pseudogymnoascus destructans, the fungus causing white-nose syndrome of bats.</title>
        <authorList>
            <person name="Palmer J.M."/>
            <person name="Drees K.P."/>
            <person name="Foster J.T."/>
            <person name="Lindner D.L."/>
        </authorList>
    </citation>
    <scope>NUCLEOTIDE SEQUENCE [LARGE SCALE GENOMIC DNA]</scope>
    <source>
        <strain evidence="3">20631-21</strain>
    </source>
</reference>
<gene>
    <name evidence="3" type="ORF">VC83_09553</name>
</gene>
<feature type="compositionally biased region" description="Basic and acidic residues" evidence="1">
    <location>
        <begin position="581"/>
        <end position="593"/>
    </location>
</feature>
<keyword evidence="2" id="KW-0812">Transmembrane</keyword>
<feature type="transmembrane region" description="Helical" evidence="2">
    <location>
        <begin position="42"/>
        <end position="64"/>
    </location>
</feature>
<sequence>MCLLRGKRHHLWEVGGDGVQRSLLGQGDDSENGELAARKRRLMIVVVMLVVVGIGYSILVMGGVEGRRERIPASSWRGCGESLVVWGRGLATIEARHDGFATHRRVRAGICTARPKPIRTISGKVAELYSRGVMGTLDHQIRRYRMLKLDGEDQFCAALEDDVAGSIENAKIEKSNRIDGTSDSRLSLLQSIIKNSNTIVIVITVTHYSMLLQEQKDAQSTPQETGADSEAGPAPREEDIVDEPLHTPPPHRFPSQDQTSQQSPLSPEEIEIARPEDLSHVGGGLDSVHSSEEQLEPPYESLSEESDDDSDEESNMANAMKVPAFSGEPTENIEVSIMAARIAAESLGKRWGPDTTATDKMFARVMMLQGALKGAAATFGSDLLNRIPEISFDKFCQDLRSRFPPIPRKIVEKDARQKAMTMSQDKGEKVQDYLSRAQTLSAHLTDWEKQEYLGDQLIEGLSHDPLRFAVRSGINAEKKSNPDLTVDLPFIVNFITSTLDLKDATPSVTKGTKKEITWQTIGAGATGLNSDEDKLDTLIKGMNELRAQQSVLAENQRIMSQPRPRPKDLLVKALMRPPTWEQRESNRQKDLDQRNASTQGPSANAATPDSQYVHPSRRQLMSTAHHSEDEPPQDVARGWQKYDLPLCMVDGGASINIMSEATCRQLGLEVVQQEMLGIKTANNTSEPCSGFVQFVINTSGVTQKISV</sequence>
<dbReference type="GeneID" id="36292583"/>
<name>A0A176ZYU8_9PEZI</name>
<dbReference type="EMBL" id="KV441448">
    <property type="protein sequence ID" value="OAF54201.1"/>
    <property type="molecule type" value="Genomic_DNA"/>
</dbReference>